<reference evidence="2" key="2">
    <citation type="journal article" date="2010" name="PLoS Genet.">
        <title>Structure, function, and evolution of the Thiomonas spp. genome.</title>
        <authorList>
            <person name="Arsene-Ploetze F."/>
            <person name="Koechler S."/>
            <person name="Marchal M."/>
            <person name="Coppee J.Y."/>
            <person name="Chandler M."/>
            <person name="Bonnefoy V."/>
            <person name="Brochier-Armanet C."/>
            <person name="Barakat M."/>
            <person name="Barbe V."/>
            <person name="Battaglia-Brunet F."/>
            <person name="Bruneel O."/>
            <person name="Bryan C.G."/>
            <person name="Cleiss-Arnold J."/>
            <person name="Cruveiller S."/>
            <person name="Erhardt M."/>
            <person name="Heinrich-Salmeron A."/>
            <person name="Hommais F."/>
            <person name="Joulian C."/>
            <person name="Krin E."/>
            <person name="Lieutaud A."/>
            <person name="Lievremont D."/>
            <person name="Michel C."/>
            <person name="Muller D."/>
            <person name="Ortet P."/>
            <person name="Proux C."/>
            <person name="Siguier P."/>
            <person name="Roche D."/>
            <person name="Rouy Z."/>
            <person name="Salvignol G."/>
            <person name="Slyemi D."/>
            <person name="Talla E."/>
            <person name="Weiss S."/>
            <person name="Weissenbach J."/>
            <person name="Medigue C."/>
            <person name="Bertin P.N."/>
        </authorList>
    </citation>
    <scope>NUCLEOTIDE SEQUENCE [LARGE SCALE GENOMIC DNA]</scope>
    <source>
        <strain evidence="2">DSM 22701 / CIP 110005 / 3As</strain>
    </source>
</reference>
<dbReference type="HOGENOM" id="CLU_2902873_0_0_4"/>
<name>D6CQ48_THIA3</name>
<dbReference type="KEGG" id="thi:THI_1444"/>
<protein>
    <submittedName>
        <fullName evidence="1">Uncharacterized protein</fullName>
    </submittedName>
</protein>
<evidence type="ECO:0000313" key="1">
    <source>
        <dbReference type="EMBL" id="CAZ88128.1"/>
    </source>
</evidence>
<sequence>MQQRNSDLGEGGHVCPQSAQGVVQNITFPRHRHDRHRVLFRTTPFLGAAMIGTGCCSEQHLS</sequence>
<dbReference type="AlphaFoldDB" id="D6CQ48"/>
<organism evidence="1 2">
    <name type="scientific">Thiomonas arsenitoxydans (strain DSM 22701 / CIP 110005 / 3As)</name>
    <dbReference type="NCBI Taxonomy" id="426114"/>
    <lineage>
        <taxon>Bacteria</taxon>
        <taxon>Pseudomonadati</taxon>
        <taxon>Pseudomonadota</taxon>
        <taxon>Betaproteobacteria</taxon>
        <taxon>Burkholderiales</taxon>
        <taxon>Thiomonas</taxon>
    </lineage>
</organism>
<dbReference type="Proteomes" id="UP000002372">
    <property type="component" value="Chromosome"/>
</dbReference>
<accession>D6CQ48</accession>
<dbReference type="EMBL" id="FP475956">
    <property type="protein sequence ID" value="CAZ88128.1"/>
    <property type="molecule type" value="Genomic_DNA"/>
</dbReference>
<evidence type="ECO:0000313" key="2">
    <source>
        <dbReference type="Proteomes" id="UP000002372"/>
    </source>
</evidence>
<proteinExistence type="predicted"/>
<reference key="1">
    <citation type="submission" date="2009-07" db="EMBL/GenBank/DDBJ databases">
        <authorList>
            <person name="Genoscope - CEA"/>
        </authorList>
    </citation>
    <scope>NUCLEOTIDE SEQUENCE</scope>
    <source>
        <strain>3As</strain>
    </source>
</reference>
<gene>
    <name evidence="1" type="ordered locus">THI_1444</name>
</gene>